<dbReference type="RefSeq" id="WP_256328934.1">
    <property type="nucleotide sequence ID" value="NZ_FNHU01000001.1"/>
</dbReference>
<dbReference type="InterPro" id="IPR050490">
    <property type="entry name" value="Bact_solute-bd_prot1"/>
</dbReference>
<proteinExistence type="inferred from homology"/>
<protein>
    <submittedName>
        <fullName evidence="3">Carbohydrate ABC transporter substrate-binding protein, CUT1 family (TC 3.A.1.1.-)</fullName>
    </submittedName>
</protein>
<feature type="chain" id="PRO_5039362682" evidence="2">
    <location>
        <begin position="24"/>
        <end position="545"/>
    </location>
</feature>
<dbReference type="EMBL" id="FNHU01000001">
    <property type="protein sequence ID" value="SDM27158.1"/>
    <property type="molecule type" value="Genomic_DNA"/>
</dbReference>
<dbReference type="PANTHER" id="PTHR43649:SF31">
    <property type="entry name" value="SN-GLYCEROL-3-PHOSPHATE-BINDING PERIPLASMIC PROTEIN UGPB"/>
    <property type="match status" value="1"/>
</dbReference>
<dbReference type="SUPFAM" id="SSF53850">
    <property type="entry name" value="Periplasmic binding protein-like II"/>
    <property type="match status" value="1"/>
</dbReference>
<sequence length="545" mass="58575">MMKTSRRGFLALGTAATAAAGLAACGSGGGSSTTADGKPIVKVQVVKDSRTAKMSDLAWTKSLEEAAGCSIQWLETPSASWDQQKKASLAAGDVADITIGGFGSGDMADFGSLFMDLKPELGSLPNVQAMFDAEPYAQVVSTTTDGKILGTPTVARSITARSSNHMFINKQWLDNLGLEVPTTWAELETVLEAFKDGDPTGTGAAVIPLDFNAPGTDGFGLFNPNLLLSSRGITVSSGALGMYAKDGVVKNYLTDPAYKELIVFLRRLWEKGLISEEAFTHDWSAYTSTAKGDGDVAKVGVSWMWTPSDIFGSTLGPQYVTIPALKAEAGQSERTVWTYNGDDLAYQANRAVVSANPGNKKATLALVDAFYSADMTVQMRYGAFDTCVTRNGDNDYTVLEPADSTKNASDWQFTNALADGAPGWIRPDMVLNLPAEHTEYREVDAVYEDNYANIDLNQDVLYSNMPTTPEQSRTLSKNATGINQNAMSKFAQWITQGGVEAEWDDYVASLEANNLAESIAVQQEIYDAYKAQMDELGVDLNSLSE</sequence>
<feature type="signal peptide" evidence="2">
    <location>
        <begin position="1"/>
        <end position="23"/>
    </location>
</feature>
<evidence type="ECO:0000313" key="3">
    <source>
        <dbReference type="EMBL" id="SDM27158.1"/>
    </source>
</evidence>
<name>A0A1G9RV39_9ACTO</name>
<gene>
    <name evidence="3" type="ORF">SAMN04487766_101166</name>
</gene>
<keyword evidence="2" id="KW-0732">Signal</keyword>
<dbReference type="AlphaFoldDB" id="A0A1G9RV39"/>
<accession>A0A1G9RV39</accession>
<evidence type="ECO:0000313" key="4">
    <source>
        <dbReference type="Proteomes" id="UP000199671"/>
    </source>
</evidence>
<dbReference type="PANTHER" id="PTHR43649">
    <property type="entry name" value="ARABINOSE-BINDING PROTEIN-RELATED"/>
    <property type="match status" value="1"/>
</dbReference>
<organism evidence="3 4">
    <name type="scientific">Actinomyces ruminicola</name>
    <dbReference type="NCBI Taxonomy" id="332524"/>
    <lineage>
        <taxon>Bacteria</taxon>
        <taxon>Bacillati</taxon>
        <taxon>Actinomycetota</taxon>
        <taxon>Actinomycetes</taxon>
        <taxon>Actinomycetales</taxon>
        <taxon>Actinomycetaceae</taxon>
        <taxon>Actinomyces</taxon>
    </lineage>
</organism>
<dbReference type="Proteomes" id="UP000199671">
    <property type="component" value="Unassembled WGS sequence"/>
</dbReference>
<comment type="similarity">
    <text evidence="1">Belongs to the bacterial solute-binding protein 1 family.</text>
</comment>
<evidence type="ECO:0000256" key="1">
    <source>
        <dbReference type="ARBA" id="ARBA00008520"/>
    </source>
</evidence>
<reference evidence="3 4" key="1">
    <citation type="submission" date="2016-10" db="EMBL/GenBank/DDBJ databases">
        <authorList>
            <person name="de Groot N.N."/>
        </authorList>
    </citation>
    <scope>NUCLEOTIDE SEQUENCE [LARGE SCALE GENOMIC DNA]</scope>
    <source>
        <strain evidence="3 4">KPR-7B</strain>
    </source>
</reference>
<dbReference type="InterPro" id="IPR006311">
    <property type="entry name" value="TAT_signal"/>
</dbReference>
<dbReference type="Gene3D" id="3.40.190.10">
    <property type="entry name" value="Periplasmic binding protein-like II"/>
    <property type="match status" value="2"/>
</dbReference>
<dbReference type="PROSITE" id="PS51318">
    <property type="entry name" value="TAT"/>
    <property type="match status" value="1"/>
</dbReference>
<evidence type="ECO:0000256" key="2">
    <source>
        <dbReference type="SAM" id="SignalP"/>
    </source>
</evidence>
<dbReference type="PROSITE" id="PS51257">
    <property type="entry name" value="PROKAR_LIPOPROTEIN"/>
    <property type="match status" value="1"/>
</dbReference>